<dbReference type="GO" id="GO:0004820">
    <property type="term" value="F:glycine-tRNA ligase activity"/>
    <property type="evidence" value="ECO:0007669"/>
    <property type="project" value="InterPro"/>
</dbReference>
<organism evidence="3 4">
    <name type="scientific">Phaeomoniella chlamydospora</name>
    <name type="common">Phaeoacremonium chlamydosporum</name>
    <dbReference type="NCBI Taxonomy" id="158046"/>
    <lineage>
        <taxon>Eukaryota</taxon>
        <taxon>Fungi</taxon>
        <taxon>Dikarya</taxon>
        <taxon>Ascomycota</taxon>
        <taxon>Pezizomycotina</taxon>
        <taxon>Eurotiomycetes</taxon>
        <taxon>Chaetothyriomycetidae</taxon>
        <taxon>Phaeomoniellales</taxon>
        <taxon>Phaeomoniellaceae</taxon>
        <taxon>Phaeomoniella</taxon>
    </lineage>
</organism>
<reference evidence="3 4" key="2">
    <citation type="submission" date="2015-05" db="EMBL/GenBank/DDBJ databases">
        <authorList>
            <person name="Morales-Cruz A."/>
            <person name="Amrine K.C."/>
            <person name="Cantu D."/>
        </authorList>
    </citation>
    <scope>NUCLEOTIDE SEQUENCE [LARGE SCALE GENOMIC DNA]</scope>
    <source>
        <strain evidence="3">UCRPC4</strain>
    </source>
</reference>
<accession>A0A0G2EIC8</accession>
<dbReference type="Gene3D" id="3.20.20.520">
    <property type="entry name" value="Glycosyl hydrolase family 115"/>
    <property type="match status" value="1"/>
</dbReference>
<dbReference type="Proteomes" id="UP000053317">
    <property type="component" value="Unassembled WGS sequence"/>
</dbReference>
<gene>
    <name evidence="3" type="ORF">UCRPC4_g03224</name>
</gene>
<dbReference type="Gene3D" id="3.30.379.10">
    <property type="entry name" value="Chitobiase/beta-hexosaminidase domain 2-like"/>
    <property type="match status" value="1"/>
</dbReference>
<dbReference type="InterPro" id="IPR042301">
    <property type="entry name" value="GH115_sf"/>
</dbReference>
<protein>
    <submittedName>
        <fullName evidence="3">Putative glycoside hydrolase family 115 protein</fullName>
    </submittedName>
</protein>
<sequence length="978" mass="108244">MSLYKGLISLSQAWIILFETSTSAIQLAGPNLQAQIILDETDWPGVIRAGRDLATDFGKITGKNSSVSLINGTTAGPIFQTPSSAAIIAGTIGKSGVIDSLINSGKLEVSQIQGKWESFHTQVVSDPIPGISQGLVIAGSDKRGTIYGIYDISEQIGVSPWYWWADVATVAQNEIYALNRTKTQGPPSVKYRGIFLNDEQPALNNWVQENYPDGEYGPGFNADFYSHVFELLLRLRANYLWPTMWASMFNVDDGRSQPLADYYGIVMGTSHTEPMMRASIEQSLFLNGSWDWSTNNVSVYEFMKDGAERAKPYESLFTMGMRGYGDVASPTITADSLGLIVQAQQEILQDVFKTTNTSTIPQMWCLYKEVGGYYQEGLRIPDDITMLWSDDNWGAISRVPLANETSRSGGAGVYYHFDYVGDPRDYKWINTISLERTWQQMYMAYQTKATQIWVVNVGDLKPLEVPINHFLDLAYDTTLYTSPNSTIQWLEWWASREFGSAVASEVADIMDTYGFYAARRKYELVVPTVYSLINYDEANIVLSEWQNLTARAQSVFDKLSAAAKPSFFELVLHPCMAAYTVYQIHINAAKNNLYAEQRRTSANTWAEYARTAFHKDHAITQRYHQLLDGKWNHMMDQTHLGYDYWQQPMRNTMPPVAYVQLAETSVAGQMGLTVEGSNGSVAGDSQYNVALSNNTLVLPPMDPYGPPTRWIEIYSRGTDSFDFEIKPYDSWVTATPSSGTLSATGNNTDIRVTISVDWSKAPSGSTVSFINVTTPGGYGNFDMPSVNLPINKTSVPETFHGFIESDSTVSIEPEHFTKNVSSTSASVYYVVIPKYGRTLSGVTLLPATAPSQNTTSGPHLEYSIYFFTNTSNANITVYVGPTLNTNPSAPLKYAVSIGDEKPQIVQPIPSTSLGTLPGTWTAQVSDAAASNTTMHNVTAGATTLKLWALEPNLVFQKIVVDLGGVRESYLGPPESMRV</sequence>
<name>A0A0G2EIC8_PHACM</name>
<comment type="caution">
    <text evidence="3">The sequence shown here is derived from an EMBL/GenBank/DDBJ whole genome shotgun (WGS) entry which is preliminary data.</text>
</comment>
<keyword evidence="1 3" id="KW-0378">Hydrolase</keyword>
<evidence type="ECO:0000313" key="4">
    <source>
        <dbReference type="Proteomes" id="UP000053317"/>
    </source>
</evidence>
<dbReference type="InterPro" id="IPR029018">
    <property type="entry name" value="Hex-like_dom2"/>
</dbReference>
<dbReference type="OrthoDB" id="4849794at2759"/>
<dbReference type="GO" id="GO:0005737">
    <property type="term" value="C:cytoplasm"/>
    <property type="evidence" value="ECO:0007669"/>
    <property type="project" value="InterPro"/>
</dbReference>
<dbReference type="GO" id="GO:0006426">
    <property type="term" value="P:glycyl-tRNA aminoacylation"/>
    <property type="evidence" value="ECO:0007669"/>
    <property type="project" value="InterPro"/>
</dbReference>
<proteinExistence type="predicted"/>
<dbReference type="Gene3D" id="2.60.120.1620">
    <property type="match status" value="1"/>
</dbReference>
<evidence type="ECO:0000313" key="3">
    <source>
        <dbReference type="EMBL" id="KKY22607.1"/>
    </source>
</evidence>
<dbReference type="PANTHER" id="PTHR37842:SF2">
    <property type="entry name" value="GYLCOSYL HYDROLASE 115 C-TERMINAL DOMAIN-CONTAINING PROTEIN"/>
    <property type="match status" value="1"/>
</dbReference>
<dbReference type="InterPro" id="IPR041437">
    <property type="entry name" value="GH115_C"/>
</dbReference>
<dbReference type="Pfam" id="PF15979">
    <property type="entry name" value="Glyco_hydro_115"/>
    <property type="match status" value="1"/>
</dbReference>
<dbReference type="PROSITE" id="PS50861">
    <property type="entry name" value="AA_TRNA_LIGASE_II_GLYAB"/>
    <property type="match status" value="1"/>
</dbReference>
<dbReference type="EMBL" id="LCWF01000075">
    <property type="protein sequence ID" value="KKY22607.1"/>
    <property type="molecule type" value="Genomic_DNA"/>
</dbReference>
<dbReference type="GO" id="GO:0016787">
    <property type="term" value="F:hydrolase activity"/>
    <property type="evidence" value="ECO:0007669"/>
    <property type="project" value="UniProtKB-KW"/>
</dbReference>
<dbReference type="PANTHER" id="PTHR37842">
    <property type="match status" value="1"/>
</dbReference>
<dbReference type="InterPro" id="IPR006194">
    <property type="entry name" value="Gly-tRNA-synth_heterodimer"/>
</dbReference>
<keyword evidence="4" id="KW-1185">Reference proteome</keyword>
<reference evidence="3 4" key="1">
    <citation type="submission" date="2015-05" db="EMBL/GenBank/DDBJ databases">
        <title>Distinctive expansion of gene families associated with plant cell wall degradation and secondary metabolism in the genomes of grapevine trunk pathogens.</title>
        <authorList>
            <person name="Lawrence D.P."/>
            <person name="Travadon R."/>
            <person name="Rolshausen P.E."/>
            <person name="Baumgartner K."/>
        </authorList>
    </citation>
    <scope>NUCLEOTIDE SEQUENCE [LARGE SCALE GENOMIC DNA]</scope>
    <source>
        <strain evidence="3">UCRPC4</strain>
    </source>
</reference>
<dbReference type="InterPro" id="IPR031924">
    <property type="entry name" value="GH115"/>
</dbReference>
<dbReference type="Gene3D" id="1.20.58.2150">
    <property type="match status" value="1"/>
</dbReference>
<evidence type="ECO:0000256" key="1">
    <source>
        <dbReference type="ARBA" id="ARBA00022801"/>
    </source>
</evidence>
<dbReference type="GO" id="GO:0005524">
    <property type="term" value="F:ATP binding"/>
    <property type="evidence" value="ECO:0007669"/>
    <property type="project" value="InterPro"/>
</dbReference>
<feature type="domain" description="Gylcosyl hydrolase 115 C-terminal" evidence="2">
    <location>
        <begin position="801"/>
        <end position="974"/>
    </location>
</feature>
<dbReference type="AlphaFoldDB" id="A0A0G2EIC8"/>
<evidence type="ECO:0000259" key="2">
    <source>
        <dbReference type="Pfam" id="PF17829"/>
    </source>
</evidence>
<dbReference type="Pfam" id="PF17829">
    <property type="entry name" value="GH115_C"/>
    <property type="match status" value="1"/>
</dbReference>